<feature type="domain" description="HTH marR-type" evidence="1">
    <location>
        <begin position="15"/>
        <end position="154"/>
    </location>
</feature>
<dbReference type="InterPro" id="IPR000835">
    <property type="entry name" value="HTH_MarR-typ"/>
</dbReference>
<gene>
    <name evidence="2" type="ORF">IAA42_03470</name>
</gene>
<dbReference type="PANTHER" id="PTHR33164:SF43">
    <property type="entry name" value="HTH-TYPE TRANSCRIPTIONAL REPRESSOR YETL"/>
    <property type="match status" value="1"/>
</dbReference>
<dbReference type="InterPro" id="IPR039422">
    <property type="entry name" value="MarR/SlyA-like"/>
</dbReference>
<name>A0A9D1Z9L4_9ACTN</name>
<dbReference type="PROSITE" id="PS50995">
    <property type="entry name" value="HTH_MARR_2"/>
    <property type="match status" value="1"/>
</dbReference>
<reference evidence="2" key="1">
    <citation type="journal article" date="2021" name="PeerJ">
        <title>Extensive microbial diversity within the chicken gut microbiome revealed by metagenomics and culture.</title>
        <authorList>
            <person name="Gilroy R."/>
            <person name="Ravi A."/>
            <person name="Getino M."/>
            <person name="Pursley I."/>
            <person name="Horton D.L."/>
            <person name="Alikhan N.F."/>
            <person name="Baker D."/>
            <person name="Gharbi K."/>
            <person name="Hall N."/>
            <person name="Watson M."/>
            <person name="Adriaenssens E.M."/>
            <person name="Foster-Nyarko E."/>
            <person name="Jarju S."/>
            <person name="Secka A."/>
            <person name="Antonio M."/>
            <person name="Oren A."/>
            <person name="Chaudhuri R.R."/>
            <person name="La Ragione R."/>
            <person name="Hildebrand F."/>
            <person name="Pallen M.J."/>
        </authorList>
    </citation>
    <scope>NUCLEOTIDE SEQUENCE</scope>
    <source>
        <strain evidence="2">ChiHjej10B9-743</strain>
    </source>
</reference>
<accession>A0A9D1Z9L4</accession>
<reference evidence="2" key="2">
    <citation type="submission" date="2021-04" db="EMBL/GenBank/DDBJ databases">
        <authorList>
            <person name="Gilroy R."/>
        </authorList>
    </citation>
    <scope>NUCLEOTIDE SEQUENCE</scope>
    <source>
        <strain evidence="2">ChiHjej10B9-743</strain>
    </source>
</reference>
<dbReference type="AlphaFoldDB" id="A0A9D1Z9L4"/>
<dbReference type="Proteomes" id="UP000824133">
    <property type="component" value="Unassembled WGS sequence"/>
</dbReference>
<comment type="caution">
    <text evidence="2">The sequence shown here is derived from an EMBL/GenBank/DDBJ whole genome shotgun (WGS) entry which is preliminary data.</text>
</comment>
<organism evidence="2 3">
    <name type="scientific">Candidatus Olsenella excrementavium</name>
    <dbReference type="NCBI Taxonomy" id="2838709"/>
    <lineage>
        <taxon>Bacteria</taxon>
        <taxon>Bacillati</taxon>
        <taxon>Actinomycetota</taxon>
        <taxon>Coriobacteriia</taxon>
        <taxon>Coriobacteriales</taxon>
        <taxon>Atopobiaceae</taxon>
        <taxon>Olsenella</taxon>
    </lineage>
</organism>
<evidence type="ECO:0000313" key="3">
    <source>
        <dbReference type="Proteomes" id="UP000824133"/>
    </source>
</evidence>
<dbReference type="GO" id="GO:0003700">
    <property type="term" value="F:DNA-binding transcription factor activity"/>
    <property type="evidence" value="ECO:0007669"/>
    <property type="project" value="InterPro"/>
</dbReference>
<dbReference type="Pfam" id="PF12802">
    <property type="entry name" value="MarR_2"/>
    <property type="match status" value="1"/>
</dbReference>
<dbReference type="InterPro" id="IPR036390">
    <property type="entry name" value="WH_DNA-bd_sf"/>
</dbReference>
<dbReference type="GO" id="GO:0006950">
    <property type="term" value="P:response to stress"/>
    <property type="evidence" value="ECO:0007669"/>
    <property type="project" value="TreeGrafter"/>
</dbReference>
<proteinExistence type="predicted"/>
<dbReference type="SMART" id="SM00347">
    <property type="entry name" value="HTH_MARR"/>
    <property type="match status" value="1"/>
</dbReference>
<protein>
    <submittedName>
        <fullName evidence="2">MarR family transcriptional regulator</fullName>
    </submittedName>
</protein>
<dbReference type="EMBL" id="DXCP01000026">
    <property type="protein sequence ID" value="HIY79476.1"/>
    <property type="molecule type" value="Genomic_DNA"/>
</dbReference>
<dbReference type="InterPro" id="IPR036388">
    <property type="entry name" value="WH-like_DNA-bd_sf"/>
</dbReference>
<dbReference type="Gene3D" id="1.10.10.10">
    <property type="entry name" value="Winged helix-like DNA-binding domain superfamily/Winged helix DNA-binding domain"/>
    <property type="match status" value="1"/>
</dbReference>
<dbReference type="SUPFAM" id="SSF46785">
    <property type="entry name" value="Winged helix' DNA-binding domain"/>
    <property type="match status" value="1"/>
</dbReference>
<evidence type="ECO:0000259" key="1">
    <source>
        <dbReference type="PROSITE" id="PS50995"/>
    </source>
</evidence>
<sequence length="157" mass="17408">MLTSDGGGAVEESRFEDFVGIISALSKEIQRIKNAEARRLGFRGADVMCLYYLVKHPDGLTAAELARLVDVSRAAVSRTVAHLAEDGFVEVGGSDDDASRYRAPIRLTEKGYEAARPLDDIIHRVLDEAGGELALRQRMQMYDSLNHILEKLRTFGR</sequence>
<dbReference type="PANTHER" id="PTHR33164">
    <property type="entry name" value="TRANSCRIPTIONAL REGULATOR, MARR FAMILY"/>
    <property type="match status" value="1"/>
</dbReference>
<evidence type="ECO:0000313" key="2">
    <source>
        <dbReference type="EMBL" id="HIY79476.1"/>
    </source>
</evidence>